<dbReference type="PATRIC" id="fig|172049.5.peg.121"/>
<dbReference type="PANTHER" id="PTHR45753:SF3">
    <property type="entry name" value="ORNITHINE TRANSCARBAMYLASE, MITOCHONDRIAL"/>
    <property type="match status" value="1"/>
</dbReference>
<dbReference type="HAMAP" id="MF_01109">
    <property type="entry name" value="OTCase"/>
    <property type="match status" value="1"/>
</dbReference>
<evidence type="ECO:0000256" key="3">
    <source>
        <dbReference type="ARBA" id="ARBA00013007"/>
    </source>
</evidence>
<dbReference type="InterPro" id="IPR006131">
    <property type="entry name" value="Asp_carbamoyltransf_Asp/Orn-bd"/>
</dbReference>
<evidence type="ECO:0000256" key="1">
    <source>
        <dbReference type="ARBA" id="ARBA00004496"/>
    </source>
</evidence>
<feature type="domain" description="Aspartate/ornithine carbamoyltransferase Asp/Orn-binding" evidence="11">
    <location>
        <begin position="156"/>
        <end position="310"/>
    </location>
</feature>
<dbReference type="NCBIfam" id="NF001986">
    <property type="entry name" value="PRK00779.1"/>
    <property type="match status" value="1"/>
</dbReference>
<evidence type="ECO:0000256" key="2">
    <source>
        <dbReference type="ARBA" id="ARBA00007805"/>
    </source>
</evidence>
<dbReference type="Gene3D" id="3.40.50.1370">
    <property type="entry name" value="Aspartate/ornithine carbamoyltransferase"/>
    <property type="match status" value="2"/>
</dbReference>
<evidence type="ECO:0000256" key="4">
    <source>
        <dbReference type="ARBA" id="ARBA00022490"/>
    </source>
</evidence>
<dbReference type="SUPFAM" id="SSF53671">
    <property type="entry name" value="Aspartate/ornithine carbamoyltransferase"/>
    <property type="match status" value="1"/>
</dbReference>
<evidence type="ECO:0000313" key="13">
    <source>
        <dbReference type="EMBL" id="KUK17408.1"/>
    </source>
</evidence>
<feature type="binding site" evidence="10">
    <location>
        <position position="232"/>
    </location>
    <ligand>
        <name>L-ornithine</name>
        <dbReference type="ChEBI" id="CHEBI:46911"/>
    </ligand>
</feature>
<proteinExistence type="inferred from homology"/>
<protein>
    <recommendedName>
        <fullName evidence="3 10">Ornithine carbamoyltransferase</fullName>
        <shortName evidence="10">OTCase</shortName>
        <ecNumber evidence="3 10">2.1.3.3</ecNumber>
    </recommendedName>
</protein>
<dbReference type="FunFam" id="3.40.50.1370:FF:000008">
    <property type="entry name" value="Ornithine carbamoyltransferase"/>
    <property type="match status" value="1"/>
</dbReference>
<evidence type="ECO:0000256" key="5">
    <source>
        <dbReference type="ARBA" id="ARBA00022571"/>
    </source>
</evidence>
<comment type="subcellular location">
    <subcellularLocation>
        <location evidence="1 10">Cytoplasm</location>
    </subcellularLocation>
</comment>
<feature type="binding site" evidence="10">
    <location>
        <begin position="137"/>
        <end position="140"/>
    </location>
    <ligand>
        <name>carbamoyl phosphate</name>
        <dbReference type="ChEBI" id="CHEBI:58228"/>
    </ligand>
</feature>
<dbReference type="EMBL" id="LGFD01000024">
    <property type="protein sequence ID" value="KUK17408.1"/>
    <property type="molecule type" value="Genomic_DNA"/>
</dbReference>
<dbReference type="PANTHER" id="PTHR45753">
    <property type="entry name" value="ORNITHINE CARBAMOYLTRANSFERASE, MITOCHONDRIAL"/>
    <property type="match status" value="1"/>
</dbReference>
<dbReference type="GO" id="GO:0019240">
    <property type="term" value="P:citrulline biosynthetic process"/>
    <property type="evidence" value="ECO:0007669"/>
    <property type="project" value="TreeGrafter"/>
</dbReference>
<dbReference type="GO" id="GO:0004585">
    <property type="term" value="F:ornithine carbamoyltransferase activity"/>
    <property type="evidence" value="ECO:0007669"/>
    <property type="project" value="UniProtKB-UniRule"/>
</dbReference>
<dbReference type="InterPro" id="IPR036901">
    <property type="entry name" value="Asp/Orn_carbamoylTrfase_sf"/>
</dbReference>
<evidence type="ECO:0000259" key="11">
    <source>
        <dbReference type="Pfam" id="PF00185"/>
    </source>
</evidence>
<dbReference type="NCBIfam" id="TIGR00658">
    <property type="entry name" value="orni_carb_tr"/>
    <property type="match status" value="1"/>
</dbReference>
<evidence type="ECO:0000256" key="7">
    <source>
        <dbReference type="ARBA" id="ARBA00022679"/>
    </source>
</evidence>
<dbReference type="Pfam" id="PF00185">
    <property type="entry name" value="OTCace"/>
    <property type="match status" value="1"/>
</dbReference>
<sequence length="317" mass="35281">MHMVVSLAGRDILCLQDFTREEIETILKTAEMMKIWNKIGKPHRVLEGKTLAMIFQKPSTRTRISFEVGIYQLGGYGLYLNAQDLQLRRGETIADTARVLSRYVDGIMARVFDHQDVVDLAKYGSVPVINGLSDFSHPCQALADYMTIKEKKGRIEGIKVVYVGDGNNVAHSLMIAGTKLGANVVVATPEGYEPDARVIKWAEENAAESGGSFELLHDPVQAVKDADVIYTDVWASMGQEAEAEERRKVFMPFQVNKDLVKHAKKDYIFMHCLPAHRGEEVTDDVVDSPNSVVFDEAENRLHAQKAAMALIMGGIKL</sequence>
<evidence type="ECO:0000256" key="8">
    <source>
        <dbReference type="ARBA" id="ARBA00029440"/>
    </source>
</evidence>
<dbReference type="PRINTS" id="PR00102">
    <property type="entry name" value="OTCASE"/>
</dbReference>
<reference evidence="14" key="1">
    <citation type="journal article" date="2015" name="MBio">
        <title>Genome-Resolved Metagenomic Analysis Reveals Roles for Candidate Phyla and Other Microbial Community Members in Biogeochemical Transformations in Oil Reservoirs.</title>
        <authorList>
            <person name="Hu P."/>
            <person name="Tom L."/>
            <person name="Singh A."/>
            <person name="Thomas B.C."/>
            <person name="Baker B.J."/>
            <person name="Piceno Y.M."/>
            <person name="Andersen G.L."/>
            <person name="Banfield J.F."/>
        </authorList>
    </citation>
    <scope>NUCLEOTIDE SEQUENCE [LARGE SCALE GENOMIC DNA]</scope>
</reference>
<gene>
    <name evidence="13" type="ORF">XD54_1288</name>
</gene>
<dbReference type="FunFam" id="3.40.50.1370:FF:000016">
    <property type="entry name" value="Ornithine carbamoyltransferase"/>
    <property type="match status" value="1"/>
</dbReference>
<comment type="similarity">
    <text evidence="2 10">Belongs to the aspartate/ornithine carbamoyltransferase superfamily. OTCase family.</text>
</comment>
<dbReference type="PROSITE" id="PS00097">
    <property type="entry name" value="CARBAMOYLTRANSFERASE"/>
    <property type="match status" value="1"/>
</dbReference>
<comment type="pathway">
    <text evidence="8">Amino-acid biosynthesis.</text>
</comment>
<feature type="binding site" evidence="10">
    <location>
        <position position="110"/>
    </location>
    <ligand>
        <name>carbamoyl phosphate</name>
        <dbReference type="ChEBI" id="CHEBI:58228"/>
    </ligand>
</feature>
<keyword evidence="6" id="KW-0028">Amino-acid biosynthesis</keyword>
<keyword evidence="7 10" id="KW-0808">Transferase</keyword>
<feature type="binding site" evidence="10">
    <location>
        <position position="168"/>
    </location>
    <ligand>
        <name>L-ornithine</name>
        <dbReference type="ChEBI" id="CHEBI:46911"/>
    </ligand>
</feature>
<dbReference type="PRINTS" id="PR00100">
    <property type="entry name" value="AOTCASE"/>
</dbReference>
<feature type="domain" description="Aspartate/ornithine carbamoyltransferase carbamoyl-P binding" evidence="12">
    <location>
        <begin position="10"/>
        <end position="150"/>
    </location>
</feature>
<feature type="binding site" evidence="10">
    <location>
        <position position="300"/>
    </location>
    <ligand>
        <name>carbamoyl phosphate</name>
        <dbReference type="ChEBI" id="CHEBI:58228"/>
    </ligand>
</feature>
<comment type="caution">
    <text evidence="13">The sequence shown here is derived from an EMBL/GenBank/DDBJ whole genome shotgun (WGS) entry which is preliminary data.</text>
</comment>
<feature type="binding site" evidence="10">
    <location>
        <begin position="236"/>
        <end position="237"/>
    </location>
    <ligand>
        <name>L-ornithine</name>
        <dbReference type="ChEBI" id="CHEBI:46911"/>
    </ligand>
</feature>
<dbReference type="InterPro" id="IPR024904">
    <property type="entry name" value="OTCase_ArgI"/>
</dbReference>
<evidence type="ECO:0000256" key="9">
    <source>
        <dbReference type="ARBA" id="ARBA00048772"/>
    </source>
</evidence>
<accession>A0A117L189</accession>
<dbReference type="InterPro" id="IPR006132">
    <property type="entry name" value="Asp/Orn_carbamoyltranf_P-bd"/>
</dbReference>
<dbReference type="Proteomes" id="UP000053911">
    <property type="component" value="Unassembled WGS sequence"/>
</dbReference>
<evidence type="ECO:0000256" key="10">
    <source>
        <dbReference type="HAMAP-Rule" id="MF_01109"/>
    </source>
</evidence>
<keyword evidence="4 10" id="KW-0963">Cytoplasm</keyword>
<name>A0A117L189_9EURY</name>
<dbReference type="EC" id="2.1.3.3" evidence="3 10"/>
<dbReference type="InterPro" id="IPR006130">
    <property type="entry name" value="Asp/Orn_carbamoylTrfase"/>
</dbReference>
<dbReference type="GO" id="GO:0005737">
    <property type="term" value="C:cytoplasm"/>
    <property type="evidence" value="ECO:0007669"/>
    <property type="project" value="UniProtKB-SubCell"/>
</dbReference>
<keyword evidence="5" id="KW-0055">Arginine biosynthesis</keyword>
<dbReference type="InterPro" id="IPR002292">
    <property type="entry name" value="Orn/put_carbamltrans"/>
</dbReference>
<evidence type="ECO:0000313" key="14">
    <source>
        <dbReference type="Proteomes" id="UP000053911"/>
    </source>
</evidence>
<dbReference type="GO" id="GO:0016597">
    <property type="term" value="F:amino acid binding"/>
    <property type="evidence" value="ECO:0007669"/>
    <property type="project" value="InterPro"/>
</dbReference>
<feature type="binding site" evidence="10">
    <location>
        <begin position="59"/>
        <end position="62"/>
    </location>
    <ligand>
        <name>carbamoyl phosphate</name>
        <dbReference type="ChEBI" id="CHEBI:58228"/>
    </ligand>
</feature>
<dbReference type="AlphaFoldDB" id="A0A117L189"/>
<organism evidence="13 14">
    <name type="scientific">Thermococcus sibiricus</name>
    <dbReference type="NCBI Taxonomy" id="172049"/>
    <lineage>
        <taxon>Archaea</taxon>
        <taxon>Methanobacteriati</taxon>
        <taxon>Methanobacteriota</taxon>
        <taxon>Thermococci</taxon>
        <taxon>Thermococcales</taxon>
        <taxon>Thermococcaceae</taxon>
        <taxon>Thermococcus</taxon>
    </lineage>
</organism>
<feature type="binding site" evidence="10">
    <location>
        <begin position="272"/>
        <end position="273"/>
    </location>
    <ligand>
        <name>carbamoyl phosphate</name>
        <dbReference type="ChEBI" id="CHEBI:58228"/>
    </ligand>
</feature>
<evidence type="ECO:0000256" key="6">
    <source>
        <dbReference type="ARBA" id="ARBA00022605"/>
    </source>
</evidence>
<comment type="catalytic activity">
    <reaction evidence="9 10">
        <text>carbamoyl phosphate + L-ornithine = L-citrulline + phosphate + H(+)</text>
        <dbReference type="Rhea" id="RHEA:19513"/>
        <dbReference type="ChEBI" id="CHEBI:15378"/>
        <dbReference type="ChEBI" id="CHEBI:43474"/>
        <dbReference type="ChEBI" id="CHEBI:46911"/>
        <dbReference type="ChEBI" id="CHEBI:57743"/>
        <dbReference type="ChEBI" id="CHEBI:58228"/>
        <dbReference type="EC" id="2.1.3.3"/>
    </reaction>
</comment>
<dbReference type="GO" id="GO:0042450">
    <property type="term" value="P:L-arginine biosynthetic process via ornithine"/>
    <property type="evidence" value="ECO:0007669"/>
    <property type="project" value="UniProtKB-UniRule"/>
</dbReference>
<dbReference type="Pfam" id="PF02729">
    <property type="entry name" value="OTCace_N"/>
    <property type="match status" value="1"/>
</dbReference>
<evidence type="ECO:0000259" key="12">
    <source>
        <dbReference type="Pfam" id="PF02729"/>
    </source>
</evidence>
<feature type="binding site" evidence="10">
    <location>
        <position position="86"/>
    </location>
    <ligand>
        <name>carbamoyl phosphate</name>
        <dbReference type="ChEBI" id="CHEBI:58228"/>
    </ligand>
</feature>